<evidence type="ECO:0000256" key="6">
    <source>
        <dbReference type="ARBA" id="ARBA00041812"/>
    </source>
</evidence>
<dbReference type="PRINTS" id="PR00080">
    <property type="entry name" value="SDRFAMILY"/>
</dbReference>
<dbReference type="GeneID" id="113509545"/>
<dbReference type="InterPro" id="IPR036291">
    <property type="entry name" value="NAD(P)-bd_dom_sf"/>
</dbReference>
<proteinExistence type="inferred from homology"/>
<evidence type="ECO:0000256" key="3">
    <source>
        <dbReference type="ARBA" id="ARBA00038968"/>
    </source>
</evidence>
<evidence type="ECO:0000256" key="20">
    <source>
        <dbReference type="ARBA" id="ARBA00049151"/>
    </source>
</evidence>
<comment type="catalytic activity">
    <reaction evidence="13">
        <text>(11R)-hydroxy-(5Z,8Z,12E,14Z)-eicosatetraenoate + NAD(+) = 11-oxo-(5Z,8Z,12E,14Z)-eicosatetraenoate + NADH + H(+)</text>
        <dbReference type="Rhea" id="RHEA:48640"/>
        <dbReference type="ChEBI" id="CHEBI:15378"/>
        <dbReference type="ChEBI" id="CHEBI:57540"/>
        <dbReference type="ChEBI" id="CHEBI:57945"/>
        <dbReference type="ChEBI" id="CHEBI:78836"/>
        <dbReference type="ChEBI" id="CHEBI:90697"/>
    </reaction>
    <physiologicalReaction direction="left-to-right" evidence="13">
        <dbReference type="Rhea" id="RHEA:48641"/>
    </physiologicalReaction>
</comment>
<accession>A0A6J1W7F8</accession>
<comment type="catalytic activity">
    <reaction evidence="16">
        <text>lipoxin A4 + NAD(+) = 15-oxo-(5S,6R)-dihydroxy-(7E,9E,11Z,13E)-eicosatetraenoate + NADH + H(+)</text>
        <dbReference type="Rhea" id="RHEA:41572"/>
        <dbReference type="ChEBI" id="CHEBI:15378"/>
        <dbReference type="ChEBI" id="CHEBI:57540"/>
        <dbReference type="ChEBI" id="CHEBI:57945"/>
        <dbReference type="ChEBI" id="CHEBI:67026"/>
        <dbReference type="ChEBI" id="CHEBI:78311"/>
    </reaction>
    <physiologicalReaction direction="left-to-right" evidence="16">
        <dbReference type="Rhea" id="RHEA:41573"/>
    </physiologicalReaction>
</comment>
<keyword evidence="23" id="KW-1185">Reference proteome</keyword>
<comment type="function">
    <text evidence="8">Catalyzes the NAD-dependent dehydrogenation (oxidation) of a broad array of hydroxylated polyunsaturated fatty acids (mainly eicosanoids and docosanoids, including prostaglandins, lipoxins and resolvins), yielding their corresponding keto (oxo) metabolites. Decreases the levels of the pro-proliferative prostaglandins such as prostaglandin E2 (whose activity is increased in cancer because of an increase in the expression of cyclooxygenase 2) and generates oxo-fatty acid products that can profoundly influence cell function by abrogating pro-inflammatory cytokine expression. Converts resolvins E1, D1 and D2 to their oxo products, which represents a mode of resolvin inactivation. Resolvin E1 plays important roles during the resolution phase of acute inflammation, while resolvins D1 and D2 have a unique role in obesity-induced adipose inflammation.</text>
</comment>
<name>A0A6J1W7F8_GALME</name>
<evidence type="ECO:0000256" key="15">
    <source>
        <dbReference type="ARBA" id="ARBA00048393"/>
    </source>
</evidence>
<evidence type="ECO:0000256" key="2">
    <source>
        <dbReference type="ARBA" id="ARBA00023002"/>
    </source>
</evidence>
<protein>
    <recommendedName>
        <fullName evidence="5">15-hydroxyprostaglandin dehydrogenase [NAD(+)]</fullName>
        <ecNumber evidence="3">1.1.1.141</ecNumber>
        <ecNumber evidence="4">1.1.1.232</ecNumber>
    </recommendedName>
    <alternativeName>
        <fullName evidence="7">Eicosanoid/docosanoid dehydrogenase [NAD(+)]</fullName>
    </alternativeName>
    <alternativeName>
        <fullName evidence="6">Prostaglandin dehydrogenase 1</fullName>
    </alternativeName>
</protein>
<evidence type="ECO:0000256" key="17">
    <source>
        <dbReference type="ARBA" id="ARBA00048611"/>
    </source>
</evidence>
<sequence length="252" mass="27571">MAEVLTDKVIVITGAAEGIGYAIADSFLEKNPKAVIILDINEKLGAESAQTLNSKYGGNKAVYIKCDVTTDLEAVSKEIFDRYKTVDVLVNNAGITDEKLVRKTVALNVTAVLEWTFKFWGHMRKDKGGNGGTIINVSSICGYRRDQFLPVYKATKHAIMGFTRTIGHTFNYDLTGVRVVALCPGFTKTSLASKDRITVDPAIIRHYINYMKNTCPWQNPDSVGKAAAEVYEKGASGTAWEIEGGKPIVEVP</sequence>
<comment type="catalytic activity">
    <reaction evidence="9">
        <text>prostaglandin E1 + NAD(+) = 15-oxoprostaglandin E1 + NADH + H(+)</text>
        <dbReference type="Rhea" id="RHEA:16477"/>
        <dbReference type="ChEBI" id="CHEBI:15378"/>
        <dbReference type="ChEBI" id="CHEBI:57397"/>
        <dbReference type="ChEBI" id="CHEBI:57401"/>
        <dbReference type="ChEBI" id="CHEBI:57540"/>
        <dbReference type="ChEBI" id="CHEBI:57945"/>
    </reaction>
    <physiologicalReaction direction="left-to-right" evidence="9">
        <dbReference type="Rhea" id="RHEA:16478"/>
    </physiologicalReaction>
</comment>
<dbReference type="EC" id="1.1.1.141" evidence="3"/>
<dbReference type="RefSeq" id="XP_026748684.2">
    <property type="nucleotide sequence ID" value="XM_026892883.3"/>
</dbReference>
<dbReference type="PANTHER" id="PTHR44229">
    <property type="entry name" value="15-HYDROXYPROSTAGLANDIN DEHYDROGENASE [NAD(+)]"/>
    <property type="match status" value="1"/>
</dbReference>
<evidence type="ECO:0000256" key="21">
    <source>
        <dbReference type="ARBA" id="ARBA00049188"/>
    </source>
</evidence>
<comment type="catalytic activity">
    <reaction evidence="15">
        <text>resolvin D2 + NAD(+) = 7-oxoresolvin D2 + NADH + H(+)</text>
        <dbReference type="Rhea" id="RHEA:53584"/>
        <dbReference type="ChEBI" id="CHEBI:15378"/>
        <dbReference type="ChEBI" id="CHEBI:57540"/>
        <dbReference type="ChEBI" id="CHEBI:57945"/>
        <dbReference type="ChEBI" id="CHEBI:133367"/>
        <dbReference type="ChEBI" id="CHEBI:137497"/>
    </reaction>
    <physiologicalReaction direction="left-to-right" evidence="15">
        <dbReference type="Rhea" id="RHEA:53585"/>
    </physiologicalReaction>
</comment>
<dbReference type="Pfam" id="PF00106">
    <property type="entry name" value="adh_short"/>
    <property type="match status" value="1"/>
</dbReference>
<comment type="catalytic activity">
    <reaction evidence="14">
        <text>resolvin D1 + NAD(+) = 17-oxoresolvin D1 + NADH + H(+)</text>
        <dbReference type="Rhea" id="RHEA:50128"/>
        <dbReference type="ChEBI" id="CHEBI:15378"/>
        <dbReference type="ChEBI" id="CHEBI:57540"/>
        <dbReference type="ChEBI" id="CHEBI:57945"/>
        <dbReference type="ChEBI" id="CHEBI:132079"/>
        <dbReference type="ChEBI" id="CHEBI:132081"/>
    </reaction>
    <physiologicalReaction direction="left-to-right" evidence="14">
        <dbReference type="Rhea" id="RHEA:50129"/>
    </physiologicalReaction>
</comment>
<organism evidence="23 24">
    <name type="scientific">Galleria mellonella</name>
    <name type="common">Greater wax moth</name>
    <dbReference type="NCBI Taxonomy" id="7137"/>
    <lineage>
        <taxon>Eukaryota</taxon>
        <taxon>Metazoa</taxon>
        <taxon>Ecdysozoa</taxon>
        <taxon>Arthropoda</taxon>
        <taxon>Hexapoda</taxon>
        <taxon>Insecta</taxon>
        <taxon>Pterygota</taxon>
        <taxon>Neoptera</taxon>
        <taxon>Endopterygota</taxon>
        <taxon>Lepidoptera</taxon>
        <taxon>Glossata</taxon>
        <taxon>Ditrysia</taxon>
        <taxon>Pyraloidea</taxon>
        <taxon>Pyralidae</taxon>
        <taxon>Galleriinae</taxon>
        <taxon>Galleria</taxon>
    </lineage>
</organism>
<comment type="catalytic activity">
    <reaction evidence="10">
        <text>resolvin D1 + NAD(+) = 8-oxoresolvin D1 + NADH + H(+)</text>
        <dbReference type="Rhea" id="RHEA:50124"/>
        <dbReference type="ChEBI" id="CHEBI:15378"/>
        <dbReference type="ChEBI" id="CHEBI:57540"/>
        <dbReference type="ChEBI" id="CHEBI:57945"/>
        <dbReference type="ChEBI" id="CHEBI:132079"/>
        <dbReference type="ChEBI" id="CHEBI:132080"/>
    </reaction>
    <physiologicalReaction direction="left-to-right" evidence="10">
        <dbReference type="Rhea" id="RHEA:50125"/>
    </physiologicalReaction>
</comment>
<comment type="catalytic activity">
    <reaction evidence="17">
        <text>prostaglandin A1 + NAD(+) = 15-oxo-prostaglandin A1 + NADH + H(+)</text>
        <dbReference type="Rhea" id="RHEA:41263"/>
        <dbReference type="ChEBI" id="CHEBI:15378"/>
        <dbReference type="ChEBI" id="CHEBI:57398"/>
        <dbReference type="ChEBI" id="CHEBI:57540"/>
        <dbReference type="ChEBI" id="CHEBI:57945"/>
        <dbReference type="ChEBI" id="CHEBI:85072"/>
    </reaction>
    <physiologicalReaction direction="left-to-right" evidence="17">
        <dbReference type="Rhea" id="RHEA:41264"/>
    </physiologicalReaction>
</comment>
<dbReference type="GO" id="GO:0047034">
    <property type="term" value="F:15-hydroxyicosatetraenoate dehydrogenase activity"/>
    <property type="evidence" value="ECO:0007669"/>
    <property type="project" value="UniProtKB-EC"/>
</dbReference>
<dbReference type="PRINTS" id="PR00081">
    <property type="entry name" value="GDHRDH"/>
</dbReference>
<evidence type="ECO:0000256" key="7">
    <source>
        <dbReference type="ARBA" id="ARBA00042026"/>
    </source>
</evidence>
<evidence type="ECO:0000256" key="22">
    <source>
        <dbReference type="RuleBase" id="RU000363"/>
    </source>
</evidence>
<evidence type="ECO:0000256" key="16">
    <source>
        <dbReference type="ARBA" id="ARBA00048535"/>
    </source>
</evidence>
<dbReference type="InParanoid" id="A0A6J1W7F8"/>
<reference evidence="24" key="1">
    <citation type="submission" date="2025-08" db="UniProtKB">
        <authorList>
            <consortium name="RefSeq"/>
        </authorList>
    </citation>
    <scope>IDENTIFICATION</scope>
    <source>
        <tissue evidence="24">Whole larvae</tissue>
    </source>
</reference>
<evidence type="ECO:0000256" key="18">
    <source>
        <dbReference type="ARBA" id="ARBA00048739"/>
    </source>
</evidence>
<keyword evidence="2" id="KW-0560">Oxidoreductase</keyword>
<evidence type="ECO:0000256" key="14">
    <source>
        <dbReference type="ARBA" id="ARBA00048170"/>
    </source>
</evidence>
<comment type="catalytic activity">
    <reaction evidence="12">
        <text>15-oxo-(5S,6R)-dihydroxy-(7E,9E,11Z)-eicosatrienoate + NADH + H(+) = (5S,6R,15S)-trihydroxy-(7E,9E,11Z)-eicosatrienoate + NAD(+)</text>
        <dbReference type="Rhea" id="RHEA:41596"/>
        <dbReference type="ChEBI" id="CHEBI:15378"/>
        <dbReference type="ChEBI" id="CHEBI:57540"/>
        <dbReference type="ChEBI" id="CHEBI:57945"/>
        <dbReference type="ChEBI" id="CHEBI:78325"/>
        <dbReference type="ChEBI" id="CHEBI:78329"/>
    </reaction>
    <physiologicalReaction direction="left-to-right" evidence="12">
        <dbReference type="Rhea" id="RHEA:41597"/>
    </physiologicalReaction>
</comment>
<comment type="catalytic activity">
    <reaction evidence="20">
        <text>(15S)-hydroxy-(5Z,8Z,11Z,13E)-eicosatetraenoate + NAD(+) = 15-oxo-(5Z,8Z,11Z,13E)-eicosatetraenoate + NADH + H(+)</text>
        <dbReference type="Rhea" id="RHEA:23260"/>
        <dbReference type="ChEBI" id="CHEBI:15378"/>
        <dbReference type="ChEBI" id="CHEBI:57409"/>
        <dbReference type="ChEBI" id="CHEBI:57410"/>
        <dbReference type="ChEBI" id="CHEBI:57540"/>
        <dbReference type="ChEBI" id="CHEBI:57945"/>
        <dbReference type="EC" id="1.1.1.232"/>
    </reaction>
    <physiologicalReaction direction="left-to-right" evidence="20">
        <dbReference type="Rhea" id="RHEA:23261"/>
    </physiologicalReaction>
</comment>
<evidence type="ECO:0000256" key="8">
    <source>
        <dbReference type="ARBA" id="ARBA00045705"/>
    </source>
</evidence>
<evidence type="ECO:0000256" key="12">
    <source>
        <dbReference type="ARBA" id="ARBA00048140"/>
    </source>
</evidence>
<dbReference type="GO" id="GO:0005737">
    <property type="term" value="C:cytoplasm"/>
    <property type="evidence" value="ECO:0007669"/>
    <property type="project" value="TreeGrafter"/>
</dbReference>
<dbReference type="SUPFAM" id="SSF51735">
    <property type="entry name" value="NAD(P)-binding Rossmann-fold domains"/>
    <property type="match status" value="1"/>
</dbReference>
<dbReference type="Gene3D" id="3.40.50.720">
    <property type="entry name" value="NAD(P)-binding Rossmann-like Domain"/>
    <property type="match status" value="1"/>
</dbReference>
<evidence type="ECO:0000256" key="4">
    <source>
        <dbReference type="ARBA" id="ARBA00039060"/>
    </source>
</evidence>
<evidence type="ECO:0000256" key="10">
    <source>
        <dbReference type="ARBA" id="ARBA00047672"/>
    </source>
</evidence>
<dbReference type="KEGG" id="gmw:113509545"/>
<comment type="catalytic activity">
    <reaction evidence="21">
        <text>resolvin E1 + NAD(+) = 18-oxo-resolvin E1 + NADH + H(+)</text>
        <dbReference type="Rhea" id="RHEA:49244"/>
        <dbReference type="ChEBI" id="CHEBI:15378"/>
        <dbReference type="ChEBI" id="CHEBI:57540"/>
        <dbReference type="ChEBI" id="CHEBI:57945"/>
        <dbReference type="ChEBI" id="CHEBI:91000"/>
        <dbReference type="ChEBI" id="CHEBI:91001"/>
    </reaction>
    <physiologicalReaction direction="left-to-right" evidence="21">
        <dbReference type="Rhea" id="RHEA:49245"/>
    </physiologicalReaction>
</comment>
<dbReference type="InterPro" id="IPR002347">
    <property type="entry name" value="SDR_fam"/>
</dbReference>
<evidence type="ECO:0000256" key="19">
    <source>
        <dbReference type="ARBA" id="ARBA00048921"/>
    </source>
</evidence>
<gene>
    <name evidence="24" type="primary">LOC113509545</name>
</gene>
<evidence type="ECO:0000256" key="1">
    <source>
        <dbReference type="ARBA" id="ARBA00006484"/>
    </source>
</evidence>
<comment type="catalytic activity">
    <reaction evidence="18">
        <text>prostaglandin E2 + NAD(+) = 15-oxoprostaglandin E2 + NADH + H(+)</text>
        <dbReference type="Rhea" id="RHEA:11876"/>
        <dbReference type="ChEBI" id="CHEBI:15378"/>
        <dbReference type="ChEBI" id="CHEBI:57400"/>
        <dbReference type="ChEBI" id="CHEBI:57540"/>
        <dbReference type="ChEBI" id="CHEBI:57945"/>
        <dbReference type="ChEBI" id="CHEBI:606564"/>
        <dbReference type="EC" id="1.1.1.141"/>
    </reaction>
    <physiologicalReaction direction="left-to-right" evidence="18">
        <dbReference type="Rhea" id="RHEA:11877"/>
    </physiologicalReaction>
</comment>
<evidence type="ECO:0000313" key="23">
    <source>
        <dbReference type="Proteomes" id="UP001652740"/>
    </source>
</evidence>
<dbReference type="GO" id="GO:0016404">
    <property type="term" value="F:15-hydroxyprostaglandin dehydrogenase (NAD+) activity"/>
    <property type="evidence" value="ECO:0007669"/>
    <property type="project" value="UniProtKB-EC"/>
</dbReference>
<comment type="catalytic activity">
    <reaction evidence="19">
        <text>resolvin D2 + NAD(+) = 16-oxoresolvin D2 + NADH + H(+)</text>
        <dbReference type="Rhea" id="RHEA:53588"/>
        <dbReference type="ChEBI" id="CHEBI:15378"/>
        <dbReference type="ChEBI" id="CHEBI:57540"/>
        <dbReference type="ChEBI" id="CHEBI:57945"/>
        <dbReference type="ChEBI" id="CHEBI:133367"/>
        <dbReference type="ChEBI" id="CHEBI:137498"/>
    </reaction>
    <physiologicalReaction direction="left-to-right" evidence="19">
        <dbReference type="Rhea" id="RHEA:53589"/>
    </physiologicalReaction>
</comment>
<evidence type="ECO:0000256" key="13">
    <source>
        <dbReference type="ARBA" id="ARBA00048144"/>
    </source>
</evidence>
<evidence type="ECO:0000313" key="24">
    <source>
        <dbReference type="RefSeq" id="XP_026748684.2"/>
    </source>
</evidence>
<comment type="similarity">
    <text evidence="1 22">Belongs to the short-chain dehydrogenases/reductases (SDR) family.</text>
</comment>
<dbReference type="PANTHER" id="PTHR44229:SF4">
    <property type="entry name" value="15-HYDROXYPROSTAGLANDIN DEHYDROGENASE [NAD(+)]"/>
    <property type="match status" value="1"/>
</dbReference>
<evidence type="ECO:0000256" key="9">
    <source>
        <dbReference type="ARBA" id="ARBA00047325"/>
    </source>
</evidence>
<dbReference type="EC" id="1.1.1.232" evidence="4"/>
<evidence type="ECO:0000256" key="5">
    <source>
        <dbReference type="ARBA" id="ARBA00040276"/>
    </source>
</evidence>
<dbReference type="AlphaFoldDB" id="A0A6J1W7F8"/>
<evidence type="ECO:0000256" key="11">
    <source>
        <dbReference type="ARBA" id="ARBA00048008"/>
    </source>
</evidence>
<dbReference type="Proteomes" id="UP001652740">
    <property type="component" value="Unplaced"/>
</dbReference>
<comment type="catalytic activity">
    <reaction evidence="11">
        <text>14-hydroxy-(4Z,7Z,10Z,12E,16Z,19Z)-docosahexaenoate + NAD(+) = 14-oxo-(4Z,7Z,10Z,12E,16Z,19Z)-docosahexaenoate + NADH + H(+)</text>
        <dbReference type="Rhea" id="RHEA:48952"/>
        <dbReference type="ChEBI" id="CHEBI:15378"/>
        <dbReference type="ChEBI" id="CHEBI:57540"/>
        <dbReference type="ChEBI" id="CHEBI:57945"/>
        <dbReference type="ChEBI" id="CHEBI:90866"/>
        <dbReference type="ChEBI" id="CHEBI:90867"/>
    </reaction>
    <physiologicalReaction direction="left-to-right" evidence="11">
        <dbReference type="Rhea" id="RHEA:48953"/>
    </physiologicalReaction>
</comment>